<organism evidence="15 16">
    <name type="scientific">Sphingomonas cavernae</name>
    <dbReference type="NCBI Taxonomy" id="2320861"/>
    <lineage>
        <taxon>Bacteria</taxon>
        <taxon>Pseudomonadati</taxon>
        <taxon>Pseudomonadota</taxon>
        <taxon>Alphaproteobacteria</taxon>
        <taxon>Sphingomonadales</taxon>
        <taxon>Sphingomonadaceae</taxon>
        <taxon>Sphingomonas</taxon>
    </lineage>
</organism>
<keyword evidence="5" id="KW-0547">Nucleotide-binding</keyword>
<keyword evidence="3" id="KW-0597">Phosphoprotein</keyword>
<dbReference type="PANTHER" id="PTHR43065">
    <property type="entry name" value="SENSOR HISTIDINE KINASE"/>
    <property type="match status" value="1"/>
</dbReference>
<comment type="catalytic activity">
    <reaction evidence="1">
        <text>ATP + protein L-histidine = ADP + protein N-phospho-L-histidine.</text>
        <dbReference type="EC" id="2.7.13.3"/>
    </reaction>
</comment>
<dbReference type="PRINTS" id="PR00344">
    <property type="entry name" value="BCTRLSENSOR"/>
</dbReference>
<feature type="transmembrane region" description="Helical" evidence="11">
    <location>
        <begin position="21"/>
        <end position="40"/>
    </location>
</feature>
<dbReference type="PROSITE" id="PS50112">
    <property type="entry name" value="PAS"/>
    <property type="match status" value="2"/>
</dbReference>
<dbReference type="RefSeq" id="WP_119764765.1">
    <property type="nucleotide sequence ID" value="NZ_QYUM01000004.1"/>
</dbReference>
<dbReference type="Pfam" id="PF13426">
    <property type="entry name" value="PAS_9"/>
    <property type="match status" value="1"/>
</dbReference>
<dbReference type="InterPro" id="IPR005467">
    <property type="entry name" value="His_kinase_dom"/>
</dbReference>
<feature type="transmembrane region" description="Helical" evidence="11">
    <location>
        <begin position="230"/>
        <end position="252"/>
    </location>
</feature>
<dbReference type="Pfam" id="PF02518">
    <property type="entry name" value="HATPase_c"/>
    <property type="match status" value="1"/>
</dbReference>
<dbReference type="InterPro" id="IPR003661">
    <property type="entry name" value="HisK_dim/P_dom"/>
</dbReference>
<keyword evidence="6" id="KW-0418">Kinase</keyword>
<dbReference type="InterPro" id="IPR013767">
    <property type="entry name" value="PAS_fold"/>
</dbReference>
<dbReference type="EMBL" id="QYUM01000004">
    <property type="protein sequence ID" value="RJF85731.1"/>
    <property type="molecule type" value="Genomic_DNA"/>
</dbReference>
<dbReference type="SMART" id="SM00091">
    <property type="entry name" value="PAS"/>
    <property type="match status" value="3"/>
</dbReference>
<dbReference type="PANTHER" id="PTHR43065:SF46">
    <property type="entry name" value="C4-DICARBOXYLATE TRANSPORT SENSOR PROTEIN DCTB"/>
    <property type="match status" value="1"/>
</dbReference>
<comment type="function">
    <text evidence="9">Putative oxygen sensor; modulates the activity of FixJ, a transcriptional activator of nitrogen fixation fixK gene. FixL probably acts as a kinase that phosphorylates FixJ.</text>
</comment>
<reference evidence="15 16" key="1">
    <citation type="submission" date="2018-09" db="EMBL/GenBank/DDBJ databases">
        <authorList>
            <person name="Zhu H."/>
        </authorList>
    </citation>
    <scope>NUCLEOTIDE SEQUENCE [LARGE SCALE GENOMIC DNA]</scope>
    <source>
        <strain evidence="15 16">K2R01-6</strain>
    </source>
</reference>
<dbReference type="FunFam" id="3.30.450.20:FF:000060">
    <property type="entry name" value="Sensor protein FixL"/>
    <property type="match status" value="1"/>
</dbReference>
<keyword evidence="8" id="KW-0902">Two-component regulatory system</keyword>
<dbReference type="SMART" id="SM00388">
    <property type="entry name" value="HisKA"/>
    <property type="match status" value="1"/>
</dbReference>
<keyword evidence="11" id="KW-0472">Membrane</keyword>
<dbReference type="InterPro" id="IPR000014">
    <property type="entry name" value="PAS"/>
</dbReference>
<dbReference type="Gene3D" id="3.30.565.10">
    <property type="entry name" value="Histidine kinase-like ATPase, C-terminal domain"/>
    <property type="match status" value="1"/>
</dbReference>
<keyword evidence="16" id="KW-1185">Reference proteome</keyword>
<evidence type="ECO:0000313" key="16">
    <source>
        <dbReference type="Proteomes" id="UP000286100"/>
    </source>
</evidence>
<dbReference type="SMART" id="SM00086">
    <property type="entry name" value="PAC"/>
    <property type="match status" value="3"/>
</dbReference>
<gene>
    <name evidence="15" type="ORF">D3876_17740</name>
</gene>
<dbReference type="Gene3D" id="6.10.250.2580">
    <property type="match status" value="1"/>
</dbReference>
<dbReference type="CDD" id="cd00130">
    <property type="entry name" value="PAS"/>
    <property type="match status" value="2"/>
</dbReference>
<feature type="transmembrane region" description="Helical" evidence="11">
    <location>
        <begin position="60"/>
        <end position="77"/>
    </location>
</feature>
<dbReference type="InterPro" id="IPR004358">
    <property type="entry name" value="Sig_transdc_His_kin-like_C"/>
</dbReference>
<dbReference type="PROSITE" id="PS50109">
    <property type="entry name" value="HIS_KIN"/>
    <property type="match status" value="1"/>
</dbReference>
<dbReference type="Proteomes" id="UP000286100">
    <property type="component" value="Unassembled WGS sequence"/>
</dbReference>
<dbReference type="InterPro" id="IPR003594">
    <property type="entry name" value="HATPase_dom"/>
</dbReference>
<dbReference type="SMART" id="SM00387">
    <property type="entry name" value="HATPase_c"/>
    <property type="match status" value="1"/>
</dbReference>
<evidence type="ECO:0000259" key="13">
    <source>
        <dbReference type="PROSITE" id="PS50112"/>
    </source>
</evidence>
<evidence type="ECO:0000256" key="2">
    <source>
        <dbReference type="ARBA" id="ARBA00012438"/>
    </source>
</evidence>
<dbReference type="NCBIfam" id="TIGR00229">
    <property type="entry name" value="sensory_box"/>
    <property type="match status" value="2"/>
</dbReference>
<keyword evidence="7" id="KW-0067">ATP-binding</keyword>
<dbReference type="AlphaFoldDB" id="A0A418W6R7"/>
<dbReference type="GO" id="GO:0006355">
    <property type="term" value="P:regulation of DNA-templated transcription"/>
    <property type="evidence" value="ECO:0007669"/>
    <property type="project" value="InterPro"/>
</dbReference>
<comment type="caution">
    <text evidence="15">The sequence shown here is derived from an EMBL/GenBank/DDBJ whole genome shotgun (WGS) entry which is preliminary data.</text>
</comment>
<dbReference type="SUPFAM" id="SSF55785">
    <property type="entry name" value="PYP-like sensor domain (PAS domain)"/>
    <property type="match status" value="3"/>
</dbReference>
<dbReference type="SUPFAM" id="SSF55874">
    <property type="entry name" value="ATPase domain of HSP90 chaperone/DNA topoisomerase II/histidine kinase"/>
    <property type="match status" value="1"/>
</dbReference>
<dbReference type="Gene3D" id="3.30.450.20">
    <property type="entry name" value="PAS domain"/>
    <property type="match status" value="3"/>
</dbReference>
<keyword evidence="4" id="KW-0808">Transferase</keyword>
<feature type="domain" description="PAC" evidence="14">
    <location>
        <begin position="359"/>
        <end position="413"/>
    </location>
</feature>
<evidence type="ECO:0000256" key="11">
    <source>
        <dbReference type="SAM" id="Phobius"/>
    </source>
</evidence>
<dbReference type="Pfam" id="PF00989">
    <property type="entry name" value="PAS"/>
    <property type="match status" value="1"/>
</dbReference>
<dbReference type="GO" id="GO:0005524">
    <property type="term" value="F:ATP binding"/>
    <property type="evidence" value="ECO:0007669"/>
    <property type="project" value="UniProtKB-KW"/>
</dbReference>
<dbReference type="InterPro" id="IPR035965">
    <property type="entry name" value="PAS-like_dom_sf"/>
</dbReference>
<evidence type="ECO:0000256" key="10">
    <source>
        <dbReference type="ARBA" id="ARBA00070616"/>
    </source>
</evidence>
<dbReference type="CDD" id="cd00082">
    <property type="entry name" value="HisKA"/>
    <property type="match status" value="1"/>
</dbReference>
<accession>A0A418W6R7</accession>
<feature type="domain" description="Histidine kinase" evidence="12">
    <location>
        <begin position="688"/>
        <end position="904"/>
    </location>
</feature>
<evidence type="ECO:0000259" key="14">
    <source>
        <dbReference type="PROSITE" id="PS50113"/>
    </source>
</evidence>
<sequence>MQEFSPPRHVARSATPDAGHIPVLFLAIALACCVVVLAGWALRHPEIAGFGNRGYPMQPATATAVALTAFGLIAAMVGRAMLTVAILLAPCAIAATALAQNVAGISTHIDAWAFGDVLSRTTGLAPARPGTMPAVAVLLLALGILISLGARRHHGQLVVLIASLALGIAVIAGASVPLGLDAPASWERHATMSLPTATSVGALAMALIIWRRYFGWPGLQSTHGLEGRTLRTIFALCVLAPVAFALARLWALQNTTMPLNMAEIIHASAQITVSAAILIWAWSRIAREHVARWEVTRALDSAPIVLTDISGAIVHWSEGCQRLYGWTAAEVVGQRKHALTGAHTTDLWTTMIQCLEAGVPWEEEITESARDGTTLHILEQARLVQARDDSAPVVVLSMTDVTARKRTEEALRVSDARLALAVEALEIGIFEWDVSNDCLRLSGEAERLLGAAPSEAGFEHWREQIRQNFDREIFPGEDEVIAHRLPRFTFRLRSKASEGRVQTIEGWARCIYHDDGRLARMIGIIFDATEREERQEALKAREAELRSILETVPDAMVTMDEAGNIRSFSATAEALFGYRADEVLGSNIVMLMPQRYRRQHESALVRYLDSGEPHLIGRTRTMTALHRNGTEIPVELAVGEAHNGRERLFIGFVRNIGEHLAAQTRLGELRDQLLHVSRLSAMGEMAAGLAHELNQPLAATTNFLGAAEMLLAEDEARREHVRDLVQLASGQVLRAGHIIRRVRNFVAKGEVEIGVEPLQEIVADAVHLVLAGAQQQKVEIRRDLDPAHPLILADRVQVQQVLVNVVRNALEALGESSKGRAEIVVASRGGPEGMVTVTVSDNGPGISPDILERPFEPFVSTKAYGMGVGLSICRRIIESHGGSFAAQNKADGGAVISLTLPAVTQTELATG</sequence>
<feature type="transmembrane region" description="Helical" evidence="11">
    <location>
        <begin position="157"/>
        <end position="180"/>
    </location>
</feature>
<feature type="domain" description="PAS" evidence="13">
    <location>
        <begin position="541"/>
        <end position="611"/>
    </location>
</feature>
<evidence type="ECO:0000256" key="1">
    <source>
        <dbReference type="ARBA" id="ARBA00000085"/>
    </source>
</evidence>
<dbReference type="OrthoDB" id="9789238at2"/>
<evidence type="ECO:0000256" key="3">
    <source>
        <dbReference type="ARBA" id="ARBA00022553"/>
    </source>
</evidence>
<dbReference type="Pfam" id="PF00512">
    <property type="entry name" value="HisKA"/>
    <property type="match status" value="1"/>
</dbReference>
<dbReference type="PROSITE" id="PS50113">
    <property type="entry name" value="PAC"/>
    <property type="match status" value="2"/>
</dbReference>
<dbReference type="InterPro" id="IPR000700">
    <property type="entry name" value="PAS-assoc_C"/>
</dbReference>
<dbReference type="InterPro" id="IPR036097">
    <property type="entry name" value="HisK_dim/P_sf"/>
</dbReference>
<dbReference type="InterPro" id="IPR036890">
    <property type="entry name" value="HATPase_C_sf"/>
</dbReference>
<proteinExistence type="predicted"/>
<dbReference type="InterPro" id="IPR001610">
    <property type="entry name" value="PAC"/>
</dbReference>
<feature type="transmembrane region" description="Helical" evidence="11">
    <location>
        <begin position="84"/>
        <end position="109"/>
    </location>
</feature>
<evidence type="ECO:0000256" key="7">
    <source>
        <dbReference type="ARBA" id="ARBA00022840"/>
    </source>
</evidence>
<feature type="transmembrane region" description="Helical" evidence="11">
    <location>
        <begin position="129"/>
        <end position="150"/>
    </location>
</feature>
<evidence type="ECO:0000313" key="15">
    <source>
        <dbReference type="EMBL" id="RJF85731.1"/>
    </source>
</evidence>
<dbReference type="Gene3D" id="1.10.287.130">
    <property type="match status" value="1"/>
</dbReference>
<evidence type="ECO:0000256" key="6">
    <source>
        <dbReference type="ARBA" id="ARBA00022777"/>
    </source>
</evidence>
<keyword evidence="11" id="KW-1133">Transmembrane helix</keyword>
<evidence type="ECO:0000256" key="9">
    <source>
        <dbReference type="ARBA" id="ARBA00059827"/>
    </source>
</evidence>
<dbReference type="EC" id="2.7.13.3" evidence="2"/>
<evidence type="ECO:0000256" key="4">
    <source>
        <dbReference type="ARBA" id="ARBA00022679"/>
    </source>
</evidence>
<keyword evidence="11" id="KW-0812">Transmembrane</keyword>
<name>A0A418W6R7_9SPHN</name>
<evidence type="ECO:0000259" key="12">
    <source>
        <dbReference type="PROSITE" id="PS50109"/>
    </source>
</evidence>
<dbReference type="SUPFAM" id="SSF47384">
    <property type="entry name" value="Homodimeric domain of signal transducing histidine kinase"/>
    <property type="match status" value="1"/>
</dbReference>
<evidence type="ECO:0000256" key="5">
    <source>
        <dbReference type="ARBA" id="ARBA00022741"/>
    </source>
</evidence>
<feature type="domain" description="PAS" evidence="13">
    <location>
        <begin position="291"/>
        <end position="334"/>
    </location>
</feature>
<dbReference type="GO" id="GO:0000155">
    <property type="term" value="F:phosphorelay sensor kinase activity"/>
    <property type="evidence" value="ECO:0007669"/>
    <property type="project" value="InterPro"/>
</dbReference>
<feature type="domain" description="PAC" evidence="14">
    <location>
        <begin position="486"/>
        <end position="540"/>
    </location>
</feature>
<feature type="transmembrane region" description="Helical" evidence="11">
    <location>
        <begin position="192"/>
        <end position="210"/>
    </location>
</feature>
<evidence type="ECO:0000256" key="8">
    <source>
        <dbReference type="ARBA" id="ARBA00023012"/>
    </source>
</evidence>
<protein>
    <recommendedName>
        <fullName evidence="10">Sensor protein FixL</fullName>
        <ecNumber evidence="2">2.7.13.3</ecNumber>
    </recommendedName>
</protein>